<dbReference type="PANTHER" id="PTHR31061">
    <property type="entry name" value="LD22376P"/>
    <property type="match status" value="1"/>
</dbReference>
<protein>
    <recommendedName>
        <fullName evidence="2">Heparan-alpha-glucosaminide N-acetyltransferase catalytic domain-containing protein</fullName>
    </recommendedName>
</protein>
<feature type="transmembrane region" description="Helical" evidence="1">
    <location>
        <begin position="283"/>
        <end position="300"/>
    </location>
</feature>
<dbReference type="Pfam" id="PF07786">
    <property type="entry name" value="HGSNAT_cat"/>
    <property type="match status" value="1"/>
</dbReference>
<feature type="transmembrane region" description="Helical" evidence="1">
    <location>
        <begin position="321"/>
        <end position="341"/>
    </location>
</feature>
<organism evidence="3">
    <name type="scientific">Medioppia subpectinata</name>
    <dbReference type="NCBI Taxonomy" id="1979941"/>
    <lineage>
        <taxon>Eukaryota</taxon>
        <taxon>Metazoa</taxon>
        <taxon>Ecdysozoa</taxon>
        <taxon>Arthropoda</taxon>
        <taxon>Chelicerata</taxon>
        <taxon>Arachnida</taxon>
        <taxon>Acari</taxon>
        <taxon>Acariformes</taxon>
        <taxon>Sarcoptiformes</taxon>
        <taxon>Oribatida</taxon>
        <taxon>Brachypylina</taxon>
        <taxon>Oppioidea</taxon>
        <taxon>Oppiidae</taxon>
        <taxon>Medioppia</taxon>
    </lineage>
</organism>
<evidence type="ECO:0000313" key="3">
    <source>
        <dbReference type="EMBL" id="CAD7622700.1"/>
    </source>
</evidence>
<keyword evidence="1" id="KW-0812">Transmembrane</keyword>
<sequence length="583" mass="65827">MSQPVTDSLSRDEALFHFANKCQQKLFIWRQFEDCFKCPLVFWTAIDAQSEVVVKNSTNDALWWAITETKNSSDYLLSKEEKIFCKNQISPKDQSIHKISISGANHNFSCETQTLDDGRNNAWPLVVAAAVYVLLAVLFYGGRRLYWRYRARHVTQIASEEPDDKNEDKRRKRLKSLDCFRGITILMMIFVNVGAGGYEFLDHAPWDGFHFADIIFPWFIFIMGTTMAISLKSQVVRHKTPPKLIFFQIAKRSLTLFAIGLVLNSNGEANWRTLRIPGVLQRFGVSYLVVASSHALSLLLHKGELFGALRIHQLVDVIPYWFEWIVVALMTLLYTSLTFGWKFADNCLKGYVGQYSTNQNNTQSINPIAGPGGIADDMSAVACTGGAAAHIDRWLFTDKHLYQGFTARHLYDPKDEFHLIHDPEGVLGTTNSIILTFLGLQVGKILISFPNPRQRIVRWIAWGVGCGALAAALGASGLIPVNKNLWSLSFVLIPASAAFFAISLLYYLIDVRNVWPNGQPFHYPGMNSLILYIGHQVCGSMLPFTFNVDEGDHVGPLARDLWTTTMWFIVSVRLAQNDFFFTV</sequence>
<dbReference type="PANTHER" id="PTHR31061:SF24">
    <property type="entry name" value="LD22376P"/>
    <property type="match status" value="1"/>
</dbReference>
<name>A0A7R9PVR8_9ACAR</name>
<feature type="transmembrane region" description="Helical" evidence="1">
    <location>
        <begin position="243"/>
        <end position="263"/>
    </location>
</feature>
<proteinExistence type="predicted"/>
<dbReference type="Proteomes" id="UP000759131">
    <property type="component" value="Unassembled WGS sequence"/>
</dbReference>
<feature type="transmembrane region" description="Helical" evidence="1">
    <location>
        <begin position="122"/>
        <end position="142"/>
    </location>
</feature>
<dbReference type="InterPro" id="IPR012429">
    <property type="entry name" value="HGSNAT_cat"/>
</dbReference>
<feature type="transmembrane region" description="Helical" evidence="1">
    <location>
        <begin position="485"/>
        <end position="509"/>
    </location>
</feature>
<keyword evidence="1" id="KW-0472">Membrane</keyword>
<keyword evidence="1" id="KW-1133">Transmembrane helix</keyword>
<evidence type="ECO:0000256" key="1">
    <source>
        <dbReference type="SAM" id="Phobius"/>
    </source>
</evidence>
<dbReference type="AlphaFoldDB" id="A0A7R9PVR8"/>
<accession>A0A7R9PVR8</accession>
<dbReference type="OrthoDB" id="2149840at2759"/>
<evidence type="ECO:0000259" key="2">
    <source>
        <dbReference type="Pfam" id="PF07786"/>
    </source>
</evidence>
<gene>
    <name evidence="3" type="ORF">OSB1V03_LOCUS3163</name>
</gene>
<feature type="transmembrane region" description="Helical" evidence="1">
    <location>
        <begin position="210"/>
        <end position="231"/>
    </location>
</feature>
<feature type="domain" description="Heparan-alpha-glucosaminide N-acetyltransferase catalytic" evidence="2">
    <location>
        <begin position="173"/>
        <end position="289"/>
    </location>
</feature>
<keyword evidence="4" id="KW-1185">Reference proteome</keyword>
<evidence type="ECO:0000313" key="4">
    <source>
        <dbReference type="Proteomes" id="UP000759131"/>
    </source>
</evidence>
<feature type="transmembrane region" description="Helical" evidence="1">
    <location>
        <begin position="179"/>
        <end position="198"/>
    </location>
</feature>
<feature type="transmembrane region" description="Helical" evidence="1">
    <location>
        <begin position="426"/>
        <end position="447"/>
    </location>
</feature>
<reference evidence="3" key="1">
    <citation type="submission" date="2020-11" db="EMBL/GenBank/DDBJ databases">
        <authorList>
            <person name="Tran Van P."/>
        </authorList>
    </citation>
    <scope>NUCLEOTIDE SEQUENCE</scope>
</reference>
<feature type="transmembrane region" description="Helical" evidence="1">
    <location>
        <begin position="459"/>
        <end position="479"/>
    </location>
</feature>
<dbReference type="EMBL" id="OC855819">
    <property type="protein sequence ID" value="CAD7622700.1"/>
    <property type="molecule type" value="Genomic_DNA"/>
</dbReference>
<dbReference type="EMBL" id="CAJPIZ010001244">
    <property type="protein sequence ID" value="CAG2103130.1"/>
    <property type="molecule type" value="Genomic_DNA"/>
</dbReference>